<keyword evidence="1" id="KW-0732">Signal</keyword>
<reference evidence="3" key="1">
    <citation type="journal article" date="2016" name="Proc. Natl. Acad. Sci. U.S.A.">
        <title>Chromosome-level assembly of Arabidopsis thaliana Ler reveals the extent of translocation and inversion polymorphisms.</title>
        <authorList>
            <person name="Zapata L."/>
            <person name="Ding J."/>
            <person name="Willing E.M."/>
            <person name="Hartwig B."/>
            <person name="Bezdan D."/>
            <person name="Jiao W.B."/>
            <person name="Patel V."/>
            <person name="Velikkakam James G."/>
            <person name="Koornneef M."/>
            <person name="Ossowski S."/>
            <person name="Schneeberger K."/>
        </authorList>
    </citation>
    <scope>NUCLEOTIDE SEQUENCE [LARGE SCALE GENOMIC DNA]</scope>
    <source>
        <strain evidence="3">cv. Landsberg erecta</strain>
    </source>
</reference>
<dbReference type="EMBL" id="LUHQ01000005">
    <property type="protein sequence ID" value="OAO91749.1"/>
    <property type="molecule type" value="Genomic_DNA"/>
</dbReference>
<protein>
    <submittedName>
        <fullName evidence="2">Uncharacterized protein</fullName>
    </submittedName>
</protein>
<feature type="signal peptide" evidence="1">
    <location>
        <begin position="1"/>
        <end position="27"/>
    </location>
</feature>
<proteinExistence type="predicted"/>
<accession>A0A178UDP2</accession>
<comment type="caution">
    <text evidence="2">The sequence shown here is derived from an EMBL/GenBank/DDBJ whole genome shotgun (WGS) entry which is preliminary data.</text>
</comment>
<evidence type="ECO:0000256" key="1">
    <source>
        <dbReference type="SAM" id="SignalP"/>
    </source>
</evidence>
<dbReference type="Proteomes" id="UP000078284">
    <property type="component" value="Chromosome 5"/>
</dbReference>
<gene>
    <name evidence="2" type="ordered locus">AXX17_At5g28570</name>
</gene>
<dbReference type="ExpressionAtlas" id="A0A178UDP2">
    <property type="expression patterns" value="baseline"/>
</dbReference>
<dbReference type="AlphaFoldDB" id="A0A178UDP2"/>
<feature type="chain" id="PRO_5008093861" evidence="1">
    <location>
        <begin position="28"/>
        <end position="84"/>
    </location>
</feature>
<evidence type="ECO:0000313" key="3">
    <source>
        <dbReference type="Proteomes" id="UP000078284"/>
    </source>
</evidence>
<evidence type="ECO:0000313" key="2">
    <source>
        <dbReference type="EMBL" id="OAO91749.1"/>
    </source>
</evidence>
<name>A0A178UDP2_ARATH</name>
<sequence length="84" mass="9335">MDITKSIVTLLLVVLFPILFYDNNVLAFPASDQSIYARCIGPCPRYAVPHWCENECLSKKYMAGGECAFIEGEGPTPRCCCINL</sequence>
<organism evidence="2 3">
    <name type="scientific">Arabidopsis thaliana</name>
    <name type="common">Mouse-ear cress</name>
    <dbReference type="NCBI Taxonomy" id="3702"/>
    <lineage>
        <taxon>Eukaryota</taxon>
        <taxon>Viridiplantae</taxon>
        <taxon>Streptophyta</taxon>
        <taxon>Embryophyta</taxon>
        <taxon>Tracheophyta</taxon>
        <taxon>Spermatophyta</taxon>
        <taxon>Magnoliopsida</taxon>
        <taxon>eudicotyledons</taxon>
        <taxon>Gunneridae</taxon>
        <taxon>Pentapetalae</taxon>
        <taxon>rosids</taxon>
        <taxon>malvids</taxon>
        <taxon>Brassicales</taxon>
        <taxon>Brassicaceae</taxon>
        <taxon>Camelineae</taxon>
        <taxon>Arabidopsis</taxon>
    </lineage>
</organism>